<reference evidence="3" key="1">
    <citation type="journal article" date="2019" name="Int. J. Syst. Evol. Microbiol.">
        <title>The Global Catalogue of Microorganisms (GCM) 10K type strain sequencing project: providing services to taxonomists for standard genome sequencing and annotation.</title>
        <authorList>
            <consortium name="The Broad Institute Genomics Platform"/>
            <consortium name="The Broad Institute Genome Sequencing Center for Infectious Disease"/>
            <person name="Wu L."/>
            <person name="Ma J."/>
        </authorList>
    </citation>
    <scope>NUCLEOTIDE SEQUENCE [LARGE SCALE GENOMIC DNA]</scope>
    <source>
        <strain evidence="3">CCUG 52537</strain>
    </source>
</reference>
<gene>
    <name evidence="2" type="ORF">ACFQ00_10000</name>
</gene>
<dbReference type="EMBL" id="JBHTIK010000005">
    <property type="protein sequence ID" value="MFD0848652.1"/>
    <property type="molecule type" value="Genomic_DNA"/>
</dbReference>
<name>A0ABW3C3F7_SPHXN</name>
<keyword evidence="3" id="KW-1185">Reference proteome</keyword>
<dbReference type="Proteomes" id="UP001597124">
    <property type="component" value="Unassembled WGS sequence"/>
</dbReference>
<proteinExistence type="predicted"/>
<evidence type="ECO:0000313" key="2">
    <source>
        <dbReference type="EMBL" id="MFD0848652.1"/>
    </source>
</evidence>
<dbReference type="InterPro" id="IPR004183">
    <property type="entry name" value="Xdiol_dOase_suB"/>
</dbReference>
<keyword evidence="2" id="KW-0560">Oxidoreductase</keyword>
<dbReference type="Gene3D" id="3.40.830.10">
    <property type="entry name" value="LigB-like"/>
    <property type="match status" value="1"/>
</dbReference>
<accession>A0ABW3C3F7</accession>
<dbReference type="SUPFAM" id="SSF53213">
    <property type="entry name" value="LigB-like"/>
    <property type="match status" value="1"/>
</dbReference>
<comment type="caution">
    <text evidence="2">The sequence shown here is derived from an EMBL/GenBank/DDBJ whole genome shotgun (WGS) entry which is preliminary data.</text>
</comment>
<dbReference type="Pfam" id="PF02900">
    <property type="entry name" value="LigB"/>
    <property type="match status" value="1"/>
</dbReference>
<organism evidence="2 3">
    <name type="scientific">Sphingosinicella xenopeptidilytica</name>
    <dbReference type="NCBI Taxonomy" id="364098"/>
    <lineage>
        <taxon>Bacteria</taxon>
        <taxon>Pseudomonadati</taxon>
        <taxon>Pseudomonadota</taxon>
        <taxon>Alphaproteobacteria</taxon>
        <taxon>Sphingomonadales</taxon>
        <taxon>Sphingosinicellaceae</taxon>
        <taxon>Sphingosinicella</taxon>
    </lineage>
</organism>
<dbReference type="GO" id="GO:0047070">
    <property type="term" value="F:3-carboxyethylcatechol 2,3-dioxygenase activity"/>
    <property type="evidence" value="ECO:0007669"/>
    <property type="project" value="UniProtKB-EC"/>
</dbReference>
<evidence type="ECO:0000313" key="3">
    <source>
        <dbReference type="Proteomes" id="UP001597124"/>
    </source>
</evidence>
<sequence>MITGAICLSHSPLIDHNRADSATEAGWTEAVERAGHFAAATASELAVIFYPDHLNGFLYNLLPAFCIGAGGFSIGDYGTAPGELDIAEEAAASCIAHCLAHDFDVAQSYRMPIDHGGAMAITLLAGHADPISIIPVFINCAALPRPSFARARALGKAIGDWARRRPERILLIGSGGLSHDPPLPTIALSAGDEAARLREGGQMSFAARAARQARTYAEGAMFAEGRSRLRPLNPDWDRHVMAAYARREFGGLEAASDDEISADGGAGAHELRCWHAALAALAAEQGSYDIEDSFYAPVKEWITGMGIITATSVVAG</sequence>
<evidence type="ECO:0000259" key="1">
    <source>
        <dbReference type="Pfam" id="PF02900"/>
    </source>
</evidence>
<protein>
    <submittedName>
        <fullName evidence="2">3-carboxyethylcatechol 2,3-dioxygenase</fullName>
        <ecNumber evidence="2">1.13.11.16</ecNumber>
    </submittedName>
</protein>
<feature type="domain" description="Extradiol ring-cleavage dioxygenase class III enzyme subunit B" evidence="1">
    <location>
        <begin position="5"/>
        <end position="296"/>
    </location>
</feature>
<dbReference type="NCBIfam" id="NF009910">
    <property type="entry name" value="PRK13370.1-4"/>
    <property type="match status" value="1"/>
</dbReference>
<dbReference type="EC" id="1.13.11.16" evidence="2"/>
<dbReference type="RefSeq" id="WP_381489772.1">
    <property type="nucleotide sequence ID" value="NZ_JBHTIK010000005.1"/>
</dbReference>